<keyword evidence="4" id="KW-1185">Reference proteome</keyword>
<proteinExistence type="predicted"/>
<evidence type="ECO:0000313" key="3">
    <source>
        <dbReference type="EMBL" id="QLY27957.1"/>
    </source>
</evidence>
<name>A0A7D6VA57_9NOCA</name>
<feature type="transmembrane region" description="Helical" evidence="2">
    <location>
        <begin position="68"/>
        <end position="87"/>
    </location>
</feature>
<dbReference type="EMBL" id="CP059399">
    <property type="protein sequence ID" value="QLY27957.1"/>
    <property type="molecule type" value="Genomic_DNA"/>
</dbReference>
<keyword evidence="2" id="KW-0472">Membrane</keyword>
<gene>
    <name evidence="3" type="ORF">H0264_21300</name>
</gene>
<feature type="compositionally biased region" description="Low complexity" evidence="1">
    <location>
        <begin position="9"/>
        <end position="36"/>
    </location>
</feature>
<accession>A0A7D6VA57</accession>
<organism evidence="3 4">
    <name type="scientific">Nocardia huaxiensis</name>
    <dbReference type="NCBI Taxonomy" id="2755382"/>
    <lineage>
        <taxon>Bacteria</taxon>
        <taxon>Bacillati</taxon>
        <taxon>Actinomycetota</taxon>
        <taxon>Actinomycetes</taxon>
        <taxon>Mycobacteriales</taxon>
        <taxon>Nocardiaceae</taxon>
        <taxon>Nocardia</taxon>
    </lineage>
</organism>
<dbReference type="InterPro" id="IPR025291">
    <property type="entry name" value="DUF4153"/>
</dbReference>
<keyword evidence="2" id="KW-1133">Transmembrane helix</keyword>
<sequence length="559" mass="59655">MPENPTPPDNSDNPPVDPGDSPESAAPVASGVAVAERPAEPADRGVAQLYPGQLPAPVRPPRSVRIPFPHGGPAAIVVSGVAAAVLIPRDRPGIGWLLAGVVVAIAVYTVDRAARRATAAPDDAAAAVGENAAAAPESETAVVPAGPGDRVVWWERVWWTGLALALLSVGAFRAAAWLFALCVLGAAVAGSLAVVGRRSVYGMAFDVLAVPFTAAISVPWVYRGLERAQRRRGASGSHRVWWSVAVTVALLLVVVPLLAGADAVFARMVAAVVPEMEVAALWRWVWVFATAGLGTAGALYLLAGPPRVAVDAESGVTRLISRRFTRLEWGLPVGALTLVFAVFVATQLAVLFGGDEYVQRTAELTYAEYARTGFWQLSIVSMLTLGVIWLVWQGAAKRTGAERLWLRIALGLVSALSLVIVASAVSRMWIYQQAYGFTVLRLMVEAFELWIGFVYLLVAASLMRLDRRWPARAALGVGLATLLALAVLNPEKIVAERNIDRWEAGKALDTRYLSRLSADALPAVDRLPERERAQIAGPIRAGLEPDPWQGWNLSRASGR</sequence>
<feature type="transmembrane region" description="Helical" evidence="2">
    <location>
        <begin position="240"/>
        <end position="261"/>
    </location>
</feature>
<dbReference type="KEGG" id="nhu:H0264_21300"/>
<reference evidence="3 4" key="1">
    <citation type="submission" date="2020-07" db="EMBL/GenBank/DDBJ databases">
        <authorList>
            <person name="Zhuang K."/>
            <person name="Ran Y."/>
        </authorList>
    </citation>
    <scope>NUCLEOTIDE SEQUENCE [LARGE SCALE GENOMIC DNA]</scope>
    <source>
        <strain evidence="3 4">WCH-YHL-001</strain>
    </source>
</reference>
<dbReference type="Pfam" id="PF13687">
    <property type="entry name" value="DUF4153"/>
    <property type="match status" value="1"/>
</dbReference>
<feature type="transmembrane region" description="Helical" evidence="2">
    <location>
        <begin position="174"/>
        <end position="194"/>
    </location>
</feature>
<feature type="transmembrane region" description="Helical" evidence="2">
    <location>
        <begin position="200"/>
        <end position="220"/>
    </location>
</feature>
<protein>
    <submittedName>
        <fullName evidence="3">DUF4173 domain-containing protein</fullName>
    </submittedName>
</protein>
<evidence type="ECO:0000313" key="4">
    <source>
        <dbReference type="Proteomes" id="UP000515512"/>
    </source>
</evidence>
<keyword evidence="2" id="KW-0812">Transmembrane</keyword>
<feature type="transmembrane region" description="Helical" evidence="2">
    <location>
        <begin position="329"/>
        <end position="353"/>
    </location>
</feature>
<dbReference type="RefSeq" id="WP_181579165.1">
    <property type="nucleotide sequence ID" value="NZ_CP059399.1"/>
</dbReference>
<evidence type="ECO:0000256" key="1">
    <source>
        <dbReference type="SAM" id="MobiDB-lite"/>
    </source>
</evidence>
<dbReference type="Proteomes" id="UP000515512">
    <property type="component" value="Chromosome"/>
</dbReference>
<feature type="transmembrane region" description="Helical" evidence="2">
    <location>
        <begin position="93"/>
        <end position="110"/>
    </location>
</feature>
<feature type="transmembrane region" description="Helical" evidence="2">
    <location>
        <begin position="404"/>
        <end position="430"/>
    </location>
</feature>
<feature type="region of interest" description="Disordered" evidence="1">
    <location>
        <begin position="1"/>
        <end position="42"/>
    </location>
</feature>
<feature type="transmembrane region" description="Helical" evidence="2">
    <location>
        <begin position="281"/>
        <end position="303"/>
    </location>
</feature>
<dbReference type="AlphaFoldDB" id="A0A7D6VA57"/>
<feature type="transmembrane region" description="Helical" evidence="2">
    <location>
        <begin position="442"/>
        <end position="462"/>
    </location>
</feature>
<feature type="transmembrane region" description="Helical" evidence="2">
    <location>
        <begin position="373"/>
        <end position="392"/>
    </location>
</feature>
<evidence type="ECO:0000256" key="2">
    <source>
        <dbReference type="SAM" id="Phobius"/>
    </source>
</evidence>